<evidence type="ECO:0000313" key="2">
    <source>
        <dbReference type="Proteomes" id="UP000735302"/>
    </source>
</evidence>
<accession>A0AAV4C5E9</accession>
<comment type="caution">
    <text evidence="1">The sequence shown here is derived from an EMBL/GenBank/DDBJ whole genome shotgun (WGS) entry which is preliminary data.</text>
</comment>
<dbReference type="AlphaFoldDB" id="A0AAV4C5E9"/>
<sequence>MYRDNESGPLQECRSRFAKRVEIDHCRKVYRDVTKSGSGQCRNVDRHVARELKLTTAEMWIEMYQDNRNGLQQICRSRCAKTVEVDHCRNLDRDVPRQWKWSTAEWSIEMYQDSRSGQLQKSLSKCTKTVEMEHCKNADRDVLRQWKQSTAEM</sequence>
<dbReference type="EMBL" id="BLXT01006239">
    <property type="protein sequence ID" value="GFO30536.1"/>
    <property type="molecule type" value="Genomic_DNA"/>
</dbReference>
<gene>
    <name evidence="1" type="ORF">PoB_005704100</name>
</gene>
<evidence type="ECO:0008006" key="3">
    <source>
        <dbReference type="Google" id="ProtNLM"/>
    </source>
</evidence>
<reference evidence="1 2" key="1">
    <citation type="journal article" date="2021" name="Elife">
        <title>Chloroplast acquisition without the gene transfer in kleptoplastic sea slugs, Plakobranchus ocellatus.</title>
        <authorList>
            <person name="Maeda T."/>
            <person name="Takahashi S."/>
            <person name="Yoshida T."/>
            <person name="Shimamura S."/>
            <person name="Takaki Y."/>
            <person name="Nagai Y."/>
            <person name="Toyoda A."/>
            <person name="Suzuki Y."/>
            <person name="Arimoto A."/>
            <person name="Ishii H."/>
            <person name="Satoh N."/>
            <person name="Nishiyama T."/>
            <person name="Hasebe M."/>
            <person name="Maruyama T."/>
            <person name="Minagawa J."/>
            <person name="Obokata J."/>
            <person name="Shigenobu S."/>
        </authorList>
    </citation>
    <scope>NUCLEOTIDE SEQUENCE [LARGE SCALE GENOMIC DNA]</scope>
</reference>
<proteinExistence type="predicted"/>
<keyword evidence="2" id="KW-1185">Reference proteome</keyword>
<name>A0AAV4C5E9_9GAST</name>
<dbReference type="Proteomes" id="UP000735302">
    <property type="component" value="Unassembled WGS sequence"/>
</dbReference>
<protein>
    <recommendedName>
        <fullName evidence="3">Ricin B lectin domain-containing protein</fullName>
    </recommendedName>
</protein>
<evidence type="ECO:0000313" key="1">
    <source>
        <dbReference type="EMBL" id="GFO30536.1"/>
    </source>
</evidence>
<organism evidence="1 2">
    <name type="scientific">Plakobranchus ocellatus</name>
    <dbReference type="NCBI Taxonomy" id="259542"/>
    <lineage>
        <taxon>Eukaryota</taxon>
        <taxon>Metazoa</taxon>
        <taxon>Spiralia</taxon>
        <taxon>Lophotrochozoa</taxon>
        <taxon>Mollusca</taxon>
        <taxon>Gastropoda</taxon>
        <taxon>Heterobranchia</taxon>
        <taxon>Euthyneura</taxon>
        <taxon>Panpulmonata</taxon>
        <taxon>Sacoglossa</taxon>
        <taxon>Placobranchoidea</taxon>
        <taxon>Plakobranchidae</taxon>
        <taxon>Plakobranchus</taxon>
    </lineage>
</organism>